<keyword evidence="5" id="KW-0067">ATP-binding</keyword>
<dbReference type="PANTHER" id="PTHR10534">
    <property type="entry name" value="PYRIDOXAL KINASE"/>
    <property type="match status" value="1"/>
</dbReference>
<dbReference type="NCBIfam" id="NF005491">
    <property type="entry name" value="PRK07105.1"/>
    <property type="match status" value="1"/>
</dbReference>
<dbReference type="PANTHER" id="PTHR10534:SF2">
    <property type="entry name" value="PYRIDOXAL KINASE"/>
    <property type="match status" value="1"/>
</dbReference>
<evidence type="ECO:0000256" key="5">
    <source>
        <dbReference type="ARBA" id="ARBA00022840"/>
    </source>
</evidence>
<organism evidence="7 8">
    <name type="scientific">Romboutsia sedimentorum</name>
    <dbReference type="NCBI Taxonomy" id="1368474"/>
    <lineage>
        <taxon>Bacteria</taxon>
        <taxon>Bacillati</taxon>
        <taxon>Bacillota</taxon>
        <taxon>Clostridia</taxon>
        <taxon>Peptostreptococcales</taxon>
        <taxon>Peptostreptococcaceae</taxon>
        <taxon>Romboutsia</taxon>
    </lineage>
</organism>
<dbReference type="EMBL" id="JASKYM010000002">
    <property type="protein sequence ID" value="MDK2563353.1"/>
    <property type="molecule type" value="Genomic_DNA"/>
</dbReference>
<dbReference type="Gene3D" id="3.40.1190.20">
    <property type="match status" value="1"/>
</dbReference>
<comment type="caution">
    <text evidence="7">The sequence shown here is derived from an EMBL/GenBank/DDBJ whole genome shotgun (WGS) entry which is preliminary data.</text>
</comment>
<evidence type="ECO:0000256" key="1">
    <source>
        <dbReference type="ARBA" id="ARBA00012104"/>
    </source>
</evidence>
<accession>A0ABT7E8V7</accession>
<evidence type="ECO:0000259" key="6">
    <source>
        <dbReference type="Pfam" id="PF08543"/>
    </source>
</evidence>
<proteinExistence type="predicted"/>
<dbReference type="GO" id="GO:0008478">
    <property type="term" value="F:pyridoxal kinase activity"/>
    <property type="evidence" value="ECO:0007669"/>
    <property type="project" value="UniProtKB-EC"/>
</dbReference>
<evidence type="ECO:0000256" key="4">
    <source>
        <dbReference type="ARBA" id="ARBA00022777"/>
    </source>
</evidence>
<dbReference type="InterPro" id="IPR013749">
    <property type="entry name" value="PM/HMP-P_kinase-1"/>
</dbReference>
<name>A0ABT7E8V7_9FIRM</name>
<keyword evidence="2 7" id="KW-0808">Transferase</keyword>
<dbReference type="EC" id="2.7.1.35" evidence="1"/>
<evidence type="ECO:0000313" key="7">
    <source>
        <dbReference type="EMBL" id="MDK2563353.1"/>
    </source>
</evidence>
<dbReference type="CDD" id="cd01173">
    <property type="entry name" value="pyridoxal_pyridoxamine_kinase"/>
    <property type="match status" value="1"/>
</dbReference>
<evidence type="ECO:0000313" key="8">
    <source>
        <dbReference type="Proteomes" id="UP001301012"/>
    </source>
</evidence>
<evidence type="ECO:0000256" key="3">
    <source>
        <dbReference type="ARBA" id="ARBA00022741"/>
    </source>
</evidence>
<dbReference type="InterPro" id="IPR004625">
    <property type="entry name" value="PyrdxlKinase"/>
</dbReference>
<protein>
    <recommendedName>
        <fullName evidence="1">pyridoxal kinase</fullName>
        <ecNumber evidence="1">2.7.1.35</ecNumber>
    </recommendedName>
</protein>
<dbReference type="InterPro" id="IPR029056">
    <property type="entry name" value="Ribokinase-like"/>
</dbReference>
<sequence length="273" mass="30452">MLKKIAAINDLSGLGRCSLAVALPILSSLKVQCCPFPTAILSSQTGYPEYTFLDLTSHMNDYSCVWKTLGLNFDCIYSGFLGSKDQVNIVCDFISKNSNSFVVVDPVMGDCGSIYPVFDKEMCLKIKELVKLSNLATPNLTEACFLTNRDYNENGFNENELMDIAREVSLLGPSKVVITGIIQDKNILNLSYDRDLDKFSSYSVKYNNCSYSGTGDIFTSILCGLLNKGYYLDFSVKEATNFIYKAINYTSEFVTDRNEGVMFEMFLSDLTCL</sequence>
<reference evidence="7 8" key="1">
    <citation type="submission" date="2023-05" db="EMBL/GenBank/DDBJ databases">
        <title>Rombocin, a short stable natural nisin variant, displays selective antimicrobial activity against Listeria monocytogenes and employs dual mode of action to kill target bacterial strains.</title>
        <authorList>
            <person name="Wambui J."/>
            <person name="Stephan R."/>
            <person name="Kuipers O.P."/>
        </authorList>
    </citation>
    <scope>NUCLEOTIDE SEQUENCE [LARGE SCALE GENOMIC DNA]</scope>
    <source>
        <strain evidence="7 8">RC002</strain>
    </source>
</reference>
<dbReference type="SUPFAM" id="SSF53613">
    <property type="entry name" value="Ribokinase-like"/>
    <property type="match status" value="1"/>
</dbReference>
<dbReference type="Pfam" id="PF08543">
    <property type="entry name" value="Phos_pyr_kin"/>
    <property type="match status" value="1"/>
</dbReference>
<feature type="domain" description="Pyridoxamine kinase/Phosphomethylpyrimidine kinase" evidence="6">
    <location>
        <begin position="71"/>
        <end position="252"/>
    </location>
</feature>
<keyword evidence="4 7" id="KW-0418">Kinase</keyword>
<evidence type="ECO:0000256" key="2">
    <source>
        <dbReference type="ARBA" id="ARBA00022679"/>
    </source>
</evidence>
<dbReference type="Proteomes" id="UP001301012">
    <property type="component" value="Unassembled WGS sequence"/>
</dbReference>
<keyword evidence="3" id="KW-0547">Nucleotide-binding</keyword>
<gene>
    <name evidence="7" type="ORF">QOZ84_07310</name>
</gene>
<keyword evidence="8" id="KW-1185">Reference proteome</keyword>